<evidence type="ECO:0000313" key="2">
    <source>
        <dbReference type="EMBL" id="MDP9842418.1"/>
    </source>
</evidence>
<keyword evidence="1" id="KW-0812">Transmembrane</keyword>
<gene>
    <name evidence="2" type="ORF">J2853_001629</name>
</gene>
<sequence length="260" mass="27028">MRTAGGLRAAVVAHPASALGGTLLLSMVAAQVATGLHPQPIRLTSVVVLLLAAGALAFATAAHTFPRAVAAFGAVVATGYAAEWIGIRTGLPFGDYGYGDLLRPQLGGVPVIVALAWGGMGLAAHATAAAAAPGSRRGRIVLGALALTAWDLFLDPQMIRLNLWTWHDPGPYRGVPIGNFAGWLLVSLLVMALIDHIVADPAARSTGLVAIYTVMAVMETVGFAMVFDPPDPLVATAGGISMGLFALLAWRRGLRRRRDR</sequence>
<dbReference type="EMBL" id="JAUSQU010000001">
    <property type="protein sequence ID" value="MDP9842418.1"/>
    <property type="molecule type" value="Genomic_DNA"/>
</dbReference>
<feature type="transmembrane region" description="Helical" evidence="1">
    <location>
        <begin position="68"/>
        <end position="87"/>
    </location>
</feature>
<keyword evidence="3" id="KW-1185">Reference proteome</keyword>
<reference evidence="2 3" key="1">
    <citation type="submission" date="2023-07" db="EMBL/GenBank/DDBJ databases">
        <title>Sequencing the genomes of 1000 actinobacteria strains.</title>
        <authorList>
            <person name="Klenk H.-P."/>
        </authorList>
    </citation>
    <scope>NUCLEOTIDE SEQUENCE [LARGE SCALE GENOMIC DNA]</scope>
    <source>
        <strain evidence="2 3">DSM 46740</strain>
    </source>
</reference>
<dbReference type="RefSeq" id="WP_307556324.1">
    <property type="nucleotide sequence ID" value="NZ_JAUSQU010000001.1"/>
</dbReference>
<dbReference type="PANTHER" id="PTHR39419:SF1">
    <property type="entry name" value="SLL0814 PROTEIN"/>
    <property type="match status" value="1"/>
</dbReference>
<dbReference type="PANTHER" id="PTHR39419">
    <property type="entry name" value="SLL0814 PROTEIN"/>
    <property type="match status" value="1"/>
</dbReference>
<feature type="transmembrane region" description="Helical" evidence="1">
    <location>
        <begin position="138"/>
        <end position="154"/>
    </location>
</feature>
<dbReference type="InterPro" id="IPR007354">
    <property type="entry name" value="CruF-like"/>
</dbReference>
<feature type="transmembrane region" description="Helical" evidence="1">
    <location>
        <begin position="206"/>
        <end position="227"/>
    </location>
</feature>
<protein>
    <submittedName>
        <fullName evidence="2">Membrane protein</fullName>
    </submittedName>
</protein>
<dbReference type="Proteomes" id="UP001225356">
    <property type="component" value="Unassembled WGS sequence"/>
</dbReference>
<feature type="transmembrane region" description="Helical" evidence="1">
    <location>
        <begin position="233"/>
        <end position="250"/>
    </location>
</feature>
<accession>A0ABT9Q7X4</accession>
<dbReference type="Pfam" id="PF04240">
    <property type="entry name" value="Caroten_synth"/>
    <property type="match status" value="1"/>
</dbReference>
<feature type="transmembrane region" description="Helical" evidence="1">
    <location>
        <begin position="107"/>
        <end position="131"/>
    </location>
</feature>
<name>A0ABT9Q7X4_9ACTN</name>
<feature type="transmembrane region" description="Helical" evidence="1">
    <location>
        <begin position="40"/>
        <end position="61"/>
    </location>
</feature>
<evidence type="ECO:0000256" key="1">
    <source>
        <dbReference type="SAM" id="Phobius"/>
    </source>
</evidence>
<keyword evidence="1" id="KW-0472">Membrane</keyword>
<comment type="caution">
    <text evidence="2">The sequence shown here is derived from an EMBL/GenBank/DDBJ whole genome shotgun (WGS) entry which is preliminary data.</text>
</comment>
<organism evidence="2 3">
    <name type="scientific">Streptosporangium lutulentum</name>
    <dbReference type="NCBI Taxonomy" id="1461250"/>
    <lineage>
        <taxon>Bacteria</taxon>
        <taxon>Bacillati</taxon>
        <taxon>Actinomycetota</taxon>
        <taxon>Actinomycetes</taxon>
        <taxon>Streptosporangiales</taxon>
        <taxon>Streptosporangiaceae</taxon>
        <taxon>Streptosporangium</taxon>
    </lineage>
</organism>
<evidence type="ECO:0000313" key="3">
    <source>
        <dbReference type="Proteomes" id="UP001225356"/>
    </source>
</evidence>
<keyword evidence="1" id="KW-1133">Transmembrane helix</keyword>
<proteinExistence type="predicted"/>
<feature type="transmembrane region" description="Helical" evidence="1">
    <location>
        <begin position="174"/>
        <end position="194"/>
    </location>
</feature>